<gene>
    <name evidence="2" type="ORF">DPPLL_05550</name>
</gene>
<dbReference type="Proteomes" id="UP000830055">
    <property type="component" value="Chromosome"/>
</dbReference>
<reference evidence="2 3" key="1">
    <citation type="submission" date="2022-01" db="EMBL/GenBank/DDBJ databases">
        <title>Desulfofustis limnae sp. nov., a novel mesophilic sulfate-reducing bacterium isolated from marsh soil.</title>
        <authorList>
            <person name="Watanabe M."/>
            <person name="Takahashi A."/>
            <person name="Kojima H."/>
            <person name="Fukui M."/>
        </authorList>
    </citation>
    <scope>NUCLEOTIDE SEQUENCE [LARGE SCALE GENOMIC DNA]</scope>
    <source>
        <strain evidence="2 3">PPLL</strain>
    </source>
</reference>
<feature type="region of interest" description="Disordered" evidence="1">
    <location>
        <begin position="1"/>
        <end position="27"/>
    </location>
</feature>
<accession>A0ABN6M2V2</accession>
<keyword evidence="3" id="KW-1185">Reference proteome</keyword>
<evidence type="ECO:0000313" key="3">
    <source>
        <dbReference type="Proteomes" id="UP000830055"/>
    </source>
</evidence>
<proteinExistence type="predicted"/>
<evidence type="ECO:0000256" key="1">
    <source>
        <dbReference type="SAM" id="MobiDB-lite"/>
    </source>
</evidence>
<protein>
    <submittedName>
        <fullName evidence="2">Uncharacterized protein</fullName>
    </submittedName>
</protein>
<dbReference type="EMBL" id="AP025516">
    <property type="protein sequence ID" value="BDD86190.1"/>
    <property type="molecule type" value="Genomic_DNA"/>
</dbReference>
<organism evidence="2 3">
    <name type="scientific">Desulfofustis limnaeus</name>
    <dbReference type="NCBI Taxonomy" id="2740163"/>
    <lineage>
        <taxon>Bacteria</taxon>
        <taxon>Pseudomonadati</taxon>
        <taxon>Thermodesulfobacteriota</taxon>
        <taxon>Desulfobulbia</taxon>
        <taxon>Desulfobulbales</taxon>
        <taxon>Desulfocapsaceae</taxon>
        <taxon>Desulfofustis</taxon>
    </lineage>
</organism>
<name>A0ABN6M2V2_9BACT</name>
<evidence type="ECO:0000313" key="2">
    <source>
        <dbReference type="EMBL" id="BDD86190.1"/>
    </source>
</evidence>
<sequence>MRTGRPQLTAGHGGPVCQPWRGGDGDEEQRLEAMPFAGFFAGNSKKVRSIRMNLKFGINLE</sequence>